<dbReference type="InterPro" id="IPR045847">
    <property type="entry name" value="AIG1-like"/>
</dbReference>
<evidence type="ECO:0000256" key="4">
    <source>
        <dbReference type="ARBA" id="ARBA00023163"/>
    </source>
</evidence>
<dbReference type="PANTHER" id="PTHR45844:SF2">
    <property type="entry name" value="TRANSCRIPTION FACTOR BHLH30"/>
    <property type="match status" value="1"/>
</dbReference>
<evidence type="ECO:0000256" key="5">
    <source>
        <dbReference type="ARBA" id="ARBA00023242"/>
    </source>
</evidence>
<dbReference type="SMART" id="SM00353">
    <property type="entry name" value="HLH"/>
    <property type="match status" value="1"/>
</dbReference>
<dbReference type="GO" id="GO:0003700">
    <property type="term" value="F:DNA-binding transcription factor activity"/>
    <property type="evidence" value="ECO:0007669"/>
    <property type="project" value="InterPro"/>
</dbReference>
<organism evidence="8 9">
    <name type="scientific">Trapa natans</name>
    <name type="common">Water chestnut</name>
    <dbReference type="NCBI Taxonomy" id="22666"/>
    <lineage>
        <taxon>Eukaryota</taxon>
        <taxon>Viridiplantae</taxon>
        <taxon>Streptophyta</taxon>
        <taxon>Embryophyta</taxon>
        <taxon>Tracheophyta</taxon>
        <taxon>Spermatophyta</taxon>
        <taxon>Magnoliopsida</taxon>
        <taxon>eudicotyledons</taxon>
        <taxon>Gunneridae</taxon>
        <taxon>Pentapetalae</taxon>
        <taxon>rosids</taxon>
        <taxon>malvids</taxon>
        <taxon>Myrtales</taxon>
        <taxon>Lythraceae</taxon>
        <taxon>Trapa</taxon>
    </lineage>
</organism>
<protein>
    <recommendedName>
        <fullName evidence="7">BHLH domain-containing protein</fullName>
    </recommendedName>
</protein>
<dbReference type="GO" id="GO:0046983">
    <property type="term" value="F:protein dimerization activity"/>
    <property type="evidence" value="ECO:0007669"/>
    <property type="project" value="InterPro"/>
</dbReference>
<evidence type="ECO:0000256" key="1">
    <source>
        <dbReference type="ARBA" id="ARBA00004123"/>
    </source>
</evidence>
<keyword evidence="4" id="KW-0804">Transcription</keyword>
<dbReference type="Gene3D" id="4.10.280.10">
    <property type="entry name" value="Helix-loop-helix DNA-binding domain"/>
    <property type="match status" value="1"/>
</dbReference>
<dbReference type="InterPro" id="IPR011598">
    <property type="entry name" value="bHLH_dom"/>
</dbReference>
<reference evidence="8 9" key="1">
    <citation type="journal article" date="2023" name="Hortic Res">
        <title>Pangenome of water caltrop reveals structural variations and asymmetric subgenome divergence after allopolyploidization.</title>
        <authorList>
            <person name="Zhang X."/>
            <person name="Chen Y."/>
            <person name="Wang L."/>
            <person name="Yuan Y."/>
            <person name="Fang M."/>
            <person name="Shi L."/>
            <person name="Lu R."/>
            <person name="Comes H.P."/>
            <person name="Ma Y."/>
            <person name="Chen Y."/>
            <person name="Huang G."/>
            <person name="Zhou Y."/>
            <person name="Zheng Z."/>
            <person name="Qiu Y."/>
        </authorList>
    </citation>
    <scope>NUCLEOTIDE SEQUENCE [LARGE SCALE GENOMIC DNA]</scope>
    <source>
        <strain evidence="8">F231</strain>
    </source>
</reference>
<evidence type="ECO:0000256" key="2">
    <source>
        <dbReference type="ARBA" id="ARBA00023015"/>
    </source>
</evidence>
<dbReference type="InterPro" id="IPR036638">
    <property type="entry name" value="HLH_DNA-bd_sf"/>
</dbReference>
<dbReference type="CDD" id="cd04873">
    <property type="entry name" value="ACT_UUR-ACR-like"/>
    <property type="match status" value="1"/>
</dbReference>
<accession>A0AAN7LSG3</accession>
<evidence type="ECO:0000256" key="6">
    <source>
        <dbReference type="SAM" id="MobiDB-lite"/>
    </source>
</evidence>
<comment type="subcellular location">
    <subcellularLocation>
        <location evidence="1">Nucleus</location>
    </subcellularLocation>
</comment>
<dbReference type="Pfam" id="PF00010">
    <property type="entry name" value="HLH"/>
    <property type="match status" value="1"/>
</dbReference>
<keyword evidence="2" id="KW-0805">Transcription regulation</keyword>
<dbReference type="GO" id="GO:0005634">
    <property type="term" value="C:nucleus"/>
    <property type="evidence" value="ECO:0007669"/>
    <property type="project" value="UniProtKB-SubCell"/>
</dbReference>
<keyword evidence="9" id="KW-1185">Reference proteome</keyword>
<dbReference type="EMBL" id="JAXQNO010000009">
    <property type="protein sequence ID" value="KAK4790824.1"/>
    <property type="molecule type" value="Genomic_DNA"/>
</dbReference>
<dbReference type="CDD" id="cd11455">
    <property type="entry name" value="bHLH_AtAIG1_like"/>
    <property type="match status" value="1"/>
</dbReference>
<feature type="region of interest" description="Disordered" evidence="6">
    <location>
        <begin position="310"/>
        <end position="332"/>
    </location>
</feature>
<gene>
    <name evidence="8" type="ORF">SAY86_031237</name>
</gene>
<evidence type="ECO:0000259" key="7">
    <source>
        <dbReference type="PROSITE" id="PS50888"/>
    </source>
</evidence>
<keyword evidence="3" id="KW-0238">DNA-binding</keyword>
<keyword evidence="5" id="KW-0539">Nucleus</keyword>
<name>A0AAN7LSG3_TRANT</name>
<feature type="domain" description="BHLH" evidence="7">
    <location>
        <begin position="178"/>
        <end position="227"/>
    </location>
</feature>
<dbReference type="AlphaFoldDB" id="A0AAN7LSG3"/>
<dbReference type="Proteomes" id="UP001346149">
    <property type="component" value="Unassembled WGS sequence"/>
</dbReference>
<dbReference type="FunFam" id="4.10.280.10:FF:000070">
    <property type="entry name" value="transcription factor bHLH30"/>
    <property type="match status" value="1"/>
</dbReference>
<dbReference type="SUPFAM" id="SSF47459">
    <property type="entry name" value="HLH, helix-loop-helix DNA-binding domain"/>
    <property type="match status" value="1"/>
</dbReference>
<comment type="caution">
    <text evidence="8">The sequence shown here is derived from an EMBL/GenBank/DDBJ whole genome shotgun (WGS) entry which is preliminary data.</text>
</comment>
<sequence>MSGMKQEDHYQGECSQSSLHNLQSYHNDHLLFHQHQHGPDIFSGAGGGGVIQGGGGGGGGGGELIFPEVPPMLPWPLPPVHAFNPSHFASGQNQIPRDPHLIDPFLFPPPPPPYGSLFNRRAASSLPFAYEGPVSDHLRIISDTLGVGAVAGSGAPFGLQAELGKMTAQEIMDAKALAASKSHSEAERRRRERINNHLAKLRSLLPSTTKTDKASLLAEVIQHVKELKRQTSLIAETSSIPTEIDELMVDAFEEDGKYMIKASICCEDRPDLLQDLIKTLKAMRLKTLKADITTLGGRVKNVLFITGEEDSFTDNSSGDQQQQQQHQQSPQNCYSISSIQDALRAVMEKVGGNGEESSSANAKRQRTANVNIIEHRSL</sequence>
<evidence type="ECO:0000313" key="8">
    <source>
        <dbReference type="EMBL" id="KAK4790824.1"/>
    </source>
</evidence>
<dbReference type="PANTHER" id="PTHR45844">
    <property type="entry name" value="TRANSCRIPTION FACTOR BHLH30"/>
    <property type="match status" value="1"/>
</dbReference>
<proteinExistence type="predicted"/>
<evidence type="ECO:0000256" key="3">
    <source>
        <dbReference type="ARBA" id="ARBA00023125"/>
    </source>
</evidence>
<dbReference type="PROSITE" id="PS50888">
    <property type="entry name" value="BHLH"/>
    <property type="match status" value="1"/>
</dbReference>
<feature type="compositionally biased region" description="Low complexity" evidence="6">
    <location>
        <begin position="320"/>
        <end position="331"/>
    </location>
</feature>
<evidence type="ECO:0000313" key="9">
    <source>
        <dbReference type="Proteomes" id="UP001346149"/>
    </source>
</evidence>
<dbReference type="GO" id="GO:0003677">
    <property type="term" value="F:DNA binding"/>
    <property type="evidence" value="ECO:0007669"/>
    <property type="project" value="UniProtKB-KW"/>
</dbReference>